<reference evidence="1" key="1">
    <citation type="submission" date="2022-10" db="EMBL/GenBank/DDBJ databases">
        <authorList>
            <person name="Koch H."/>
        </authorList>
    </citation>
    <scope>NUCLEOTIDE SEQUENCE</scope>
    <source>
        <strain evidence="1">DNF</strain>
    </source>
</reference>
<proteinExistence type="predicted"/>
<dbReference type="EMBL" id="OX365700">
    <property type="protein sequence ID" value="CAI4034113.1"/>
    <property type="molecule type" value="Genomic_DNA"/>
</dbReference>
<protein>
    <submittedName>
        <fullName evidence="1">Uncharacterized protein</fullName>
    </submittedName>
</protein>
<evidence type="ECO:0000313" key="2">
    <source>
        <dbReference type="Proteomes" id="UP001179121"/>
    </source>
</evidence>
<accession>A0AA86TBT6</accession>
<sequence>MKKGSSKAHELRSEYKRSDFGKLERGKYYERVKSSSNVVVLDADVAKVFPNSASVNKALHSLVEVAQKASGLTRRSIGRGQRRRAG</sequence>
<gene>
    <name evidence="1" type="ORF">DNFV4_04557</name>
</gene>
<dbReference type="Proteomes" id="UP001179121">
    <property type="component" value="Chromosome"/>
</dbReference>
<dbReference type="KEGG" id="nti:DNFV4_04557"/>
<name>A0AA86TBT6_9BACT</name>
<dbReference type="AlphaFoldDB" id="A0AA86TBT6"/>
<evidence type="ECO:0000313" key="1">
    <source>
        <dbReference type="EMBL" id="CAI4034113.1"/>
    </source>
</evidence>
<organism evidence="1 2">
    <name type="scientific">Nitrospira tepida</name>
    <dbReference type="NCBI Taxonomy" id="2973512"/>
    <lineage>
        <taxon>Bacteria</taxon>
        <taxon>Pseudomonadati</taxon>
        <taxon>Nitrospirota</taxon>
        <taxon>Nitrospiria</taxon>
        <taxon>Nitrospirales</taxon>
        <taxon>Nitrospiraceae</taxon>
        <taxon>Nitrospira</taxon>
    </lineage>
</organism>
<keyword evidence="2" id="KW-1185">Reference proteome</keyword>